<keyword evidence="3 5" id="KW-1005">Bacterial flagellum biogenesis</keyword>
<keyword evidence="9" id="KW-0966">Cell projection</keyword>
<sequence length="232" mass="23760">MANTIDSSVTTGVNAATASASASKASDELSNNFMTLLVTQLQNQDPLNPMDNSEMTSQLAQINTVAGIEDLNASMAVINDQINAGKAIQAAQMIGEGVLVPGDRVLVTTTEDGQTVTTPFGIELKEPAADVTVTITNDAGEVVNSYDLGPASAGVDSFQWDGMTADGTTAAADGAYKVTIEATGAEGKKVDVTALNYAIVGGVTPADANGDIMLDLGAVYGQVSLDEVRQIL</sequence>
<accession>A0A1M7G4C3</accession>
<keyword evidence="9" id="KW-0282">Flagellum</keyword>
<dbReference type="InterPro" id="IPR005648">
    <property type="entry name" value="FlgD"/>
</dbReference>
<dbReference type="InterPro" id="IPR025963">
    <property type="entry name" value="FLgD_Tudor"/>
</dbReference>
<evidence type="ECO:0000313" key="9">
    <source>
        <dbReference type="EMBL" id="SHM10938.1"/>
    </source>
</evidence>
<evidence type="ECO:0000256" key="1">
    <source>
        <dbReference type="ARBA" id="ARBA00010577"/>
    </source>
</evidence>
<dbReference type="Gene3D" id="2.60.40.4070">
    <property type="match status" value="1"/>
</dbReference>
<evidence type="ECO:0000256" key="4">
    <source>
        <dbReference type="ARBA" id="ARBA00024746"/>
    </source>
</evidence>
<dbReference type="GO" id="GO:0044781">
    <property type="term" value="P:bacterial-type flagellum organization"/>
    <property type="evidence" value="ECO:0007669"/>
    <property type="project" value="UniProtKB-UniRule"/>
</dbReference>
<protein>
    <recommendedName>
        <fullName evidence="2 5">Basal-body rod modification protein FlgD</fullName>
    </recommendedName>
</protein>
<dbReference type="InterPro" id="IPR025965">
    <property type="entry name" value="FlgD/Vpr_Ig-like"/>
</dbReference>
<dbReference type="AlphaFoldDB" id="A0A1M7G4C3"/>
<comment type="similarity">
    <text evidence="1 5">Belongs to the FlgD family.</text>
</comment>
<dbReference type="EMBL" id="FRCA01000005">
    <property type="protein sequence ID" value="SHM10938.1"/>
    <property type="molecule type" value="Genomic_DNA"/>
</dbReference>
<evidence type="ECO:0000256" key="5">
    <source>
        <dbReference type="RuleBase" id="RU362076"/>
    </source>
</evidence>
<keyword evidence="9" id="KW-0969">Cilium</keyword>
<dbReference type="EMBL" id="BJXU01000052">
    <property type="protein sequence ID" value="GEN23638.1"/>
    <property type="molecule type" value="Genomic_DNA"/>
</dbReference>
<organism evidence="9 10">
    <name type="scientific">Halomonas cupida</name>
    <dbReference type="NCBI Taxonomy" id="44933"/>
    <lineage>
        <taxon>Bacteria</taxon>
        <taxon>Pseudomonadati</taxon>
        <taxon>Pseudomonadota</taxon>
        <taxon>Gammaproteobacteria</taxon>
        <taxon>Oceanospirillales</taxon>
        <taxon>Halomonadaceae</taxon>
        <taxon>Halomonas</taxon>
    </lineage>
</organism>
<keyword evidence="11" id="KW-1185">Reference proteome</keyword>
<evidence type="ECO:0000313" key="10">
    <source>
        <dbReference type="Proteomes" id="UP000184123"/>
    </source>
</evidence>
<dbReference type="Proteomes" id="UP000321726">
    <property type="component" value="Unassembled WGS sequence"/>
</dbReference>
<evidence type="ECO:0000259" key="6">
    <source>
        <dbReference type="Pfam" id="PF13860"/>
    </source>
</evidence>
<dbReference type="Gene3D" id="2.30.30.910">
    <property type="match status" value="1"/>
</dbReference>
<dbReference type="Pfam" id="PF03963">
    <property type="entry name" value="FlgD"/>
    <property type="match status" value="1"/>
</dbReference>
<name>A0A1M7G4C3_9GAMM</name>
<evidence type="ECO:0000256" key="3">
    <source>
        <dbReference type="ARBA" id="ARBA00022795"/>
    </source>
</evidence>
<reference evidence="9 10" key="1">
    <citation type="submission" date="2016-11" db="EMBL/GenBank/DDBJ databases">
        <authorList>
            <person name="Jaros S."/>
            <person name="Januszkiewicz K."/>
            <person name="Wedrychowicz H."/>
        </authorList>
    </citation>
    <scope>NUCLEOTIDE SEQUENCE [LARGE SCALE GENOMIC DNA]</scope>
    <source>
        <strain evidence="9 10">DSM 4740</strain>
    </source>
</reference>
<dbReference type="Proteomes" id="UP000184123">
    <property type="component" value="Unassembled WGS sequence"/>
</dbReference>
<proteinExistence type="inferred from homology"/>
<dbReference type="OrthoDB" id="9785233at2"/>
<dbReference type="RefSeq" id="WP_073435223.1">
    <property type="nucleotide sequence ID" value="NZ_BJXU01000052.1"/>
</dbReference>
<feature type="domain" description="FlgD/Vpr Ig-like" evidence="6">
    <location>
        <begin position="117"/>
        <end position="185"/>
    </location>
</feature>
<evidence type="ECO:0000313" key="8">
    <source>
        <dbReference type="EMBL" id="GEN23638.1"/>
    </source>
</evidence>
<dbReference type="Pfam" id="PF13861">
    <property type="entry name" value="FLgD_tudor"/>
    <property type="match status" value="1"/>
</dbReference>
<dbReference type="Pfam" id="PF13860">
    <property type="entry name" value="FlgD_ig"/>
    <property type="match status" value="1"/>
</dbReference>
<dbReference type="STRING" id="44933.SAMN05660971_02178"/>
<gene>
    <name evidence="8" type="primary">flgD</name>
    <name evidence="8" type="ORF">HCU01_15870</name>
    <name evidence="9" type="ORF">SAMN05660971_02178</name>
</gene>
<evidence type="ECO:0000256" key="2">
    <source>
        <dbReference type="ARBA" id="ARBA00016013"/>
    </source>
</evidence>
<evidence type="ECO:0000313" key="11">
    <source>
        <dbReference type="Proteomes" id="UP000321726"/>
    </source>
</evidence>
<feature type="domain" description="FlgD Tudor-like" evidence="7">
    <location>
        <begin position="87"/>
        <end position="229"/>
    </location>
</feature>
<comment type="function">
    <text evidence="4 5">Required for flagellar hook formation. May act as a scaffolding protein.</text>
</comment>
<evidence type="ECO:0000259" key="7">
    <source>
        <dbReference type="Pfam" id="PF13861"/>
    </source>
</evidence>
<reference evidence="8 11" key="2">
    <citation type="submission" date="2019-07" db="EMBL/GenBank/DDBJ databases">
        <title>Whole genome shotgun sequence of Halomonas cupida NBRC 102219.</title>
        <authorList>
            <person name="Hosoyama A."/>
            <person name="Uohara A."/>
            <person name="Ohji S."/>
            <person name="Ichikawa N."/>
        </authorList>
    </citation>
    <scope>NUCLEOTIDE SEQUENCE [LARGE SCALE GENOMIC DNA]</scope>
    <source>
        <strain evidence="8 11">NBRC 102219</strain>
    </source>
</reference>